<feature type="chain" id="PRO_5045133453" description="DUF4864 domain-containing protein" evidence="1">
    <location>
        <begin position="24"/>
        <end position="145"/>
    </location>
</feature>
<feature type="signal peptide" evidence="1">
    <location>
        <begin position="1"/>
        <end position="23"/>
    </location>
</feature>
<dbReference type="EMBL" id="JASVDS010000004">
    <property type="protein sequence ID" value="MDL5033213.1"/>
    <property type="molecule type" value="Genomic_DNA"/>
</dbReference>
<organism evidence="2 3">
    <name type="scientific">Roseateles subflavus</name>
    <dbReference type="NCBI Taxonomy" id="3053353"/>
    <lineage>
        <taxon>Bacteria</taxon>
        <taxon>Pseudomonadati</taxon>
        <taxon>Pseudomonadota</taxon>
        <taxon>Betaproteobacteria</taxon>
        <taxon>Burkholderiales</taxon>
        <taxon>Sphaerotilaceae</taxon>
        <taxon>Roseateles</taxon>
    </lineage>
</organism>
<evidence type="ECO:0008006" key="4">
    <source>
        <dbReference type="Google" id="ProtNLM"/>
    </source>
</evidence>
<name>A0ABT7LK59_9BURK</name>
<proteinExistence type="predicted"/>
<sequence length="145" mass="16466">MRSIPSFLALAMAALAFVGAAQAQTRLKDSAANRELSDRVMALIAKGDMEAGLRLAKPYLATPEPEVEAMIVQARLQTPMLEMRYGKPVGAEFIREDHAGEHVMRIVQICRHEKHLMRWNFYFYQTPTGWVLNTLNFDDKIQALF</sequence>
<comment type="caution">
    <text evidence="2">The sequence shown here is derived from an EMBL/GenBank/DDBJ whole genome shotgun (WGS) entry which is preliminary data.</text>
</comment>
<evidence type="ECO:0000313" key="2">
    <source>
        <dbReference type="EMBL" id="MDL5033213.1"/>
    </source>
</evidence>
<keyword evidence="3" id="KW-1185">Reference proteome</keyword>
<evidence type="ECO:0000313" key="3">
    <source>
        <dbReference type="Proteomes" id="UP001238603"/>
    </source>
</evidence>
<gene>
    <name evidence="2" type="ORF">QRD43_14960</name>
</gene>
<evidence type="ECO:0000256" key="1">
    <source>
        <dbReference type="SAM" id="SignalP"/>
    </source>
</evidence>
<keyword evidence="1" id="KW-0732">Signal</keyword>
<reference evidence="2 3" key="1">
    <citation type="submission" date="2023-06" db="EMBL/GenBank/DDBJ databases">
        <title>Pelomonas sp. APW6 16S ribosomal RNA gene genome sequencing and assembly.</title>
        <authorList>
            <person name="Woo H."/>
        </authorList>
    </citation>
    <scope>NUCLEOTIDE SEQUENCE [LARGE SCALE GENOMIC DNA]</scope>
    <source>
        <strain evidence="2 3">APW6</strain>
    </source>
</reference>
<accession>A0ABT7LK59</accession>
<protein>
    <recommendedName>
        <fullName evidence="4">DUF4864 domain-containing protein</fullName>
    </recommendedName>
</protein>
<dbReference type="RefSeq" id="WP_285983305.1">
    <property type="nucleotide sequence ID" value="NZ_JASVDS010000004.1"/>
</dbReference>
<dbReference type="Proteomes" id="UP001238603">
    <property type="component" value="Unassembled WGS sequence"/>
</dbReference>